<dbReference type="OMA" id="HIEFYND"/>
<dbReference type="Pfam" id="PF00379">
    <property type="entry name" value="Chitin_bind_4"/>
    <property type="match status" value="1"/>
</dbReference>
<dbReference type="GO" id="GO:0042302">
    <property type="term" value="F:structural constituent of cuticle"/>
    <property type="evidence" value="ECO:0007669"/>
    <property type="project" value="UniProtKB-UniRule"/>
</dbReference>
<dbReference type="AlphaFoldDB" id="A0A0L0BV37"/>
<evidence type="ECO:0000313" key="4">
    <source>
        <dbReference type="EMBL" id="KNC23887.1"/>
    </source>
</evidence>
<keyword evidence="1 2" id="KW-0193">Cuticle</keyword>
<evidence type="ECO:0000256" key="2">
    <source>
        <dbReference type="PROSITE-ProRule" id="PRU00497"/>
    </source>
</evidence>
<gene>
    <name evidence="4" type="ORF">FF38_05629</name>
</gene>
<keyword evidence="3" id="KW-0732">Signal</keyword>
<dbReference type="GO" id="GO:0031012">
    <property type="term" value="C:extracellular matrix"/>
    <property type="evidence" value="ECO:0007669"/>
    <property type="project" value="TreeGrafter"/>
</dbReference>
<protein>
    <recommendedName>
        <fullName evidence="6">Cuticle protein 19</fullName>
    </recommendedName>
</protein>
<dbReference type="EMBL" id="JRES01001294">
    <property type="protein sequence ID" value="KNC23887.1"/>
    <property type="molecule type" value="Genomic_DNA"/>
</dbReference>
<evidence type="ECO:0000313" key="5">
    <source>
        <dbReference type="Proteomes" id="UP000037069"/>
    </source>
</evidence>
<dbReference type="GO" id="GO:0005615">
    <property type="term" value="C:extracellular space"/>
    <property type="evidence" value="ECO:0007669"/>
    <property type="project" value="TreeGrafter"/>
</dbReference>
<accession>A0A0L0BV37</accession>
<evidence type="ECO:0000256" key="3">
    <source>
        <dbReference type="SAM" id="SignalP"/>
    </source>
</evidence>
<sequence length="142" mass="16706">KQNMFQNKFNKLLLIIFVLLLFLTRKSFGLVNPLHTEYYSNYRNYPGDDKLNYKYHYFIDHPPSNVHMMNLEERQGDKVMGQYGLLEPNGMVRMVHYQVVGDSGFQSVVQTRTPHSRTHVRLMNRKQPILPIILQQPVASVI</sequence>
<dbReference type="InterPro" id="IPR000618">
    <property type="entry name" value="Insect_cuticle"/>
</dbReference>
<dbReference type="Proteomes" id="UP000037069">
    <property type="component" value="Unassembled WGS sequence"/>
</dbReference>
<dbReference type="PROSITE" id="PS51155">
    <property type="entry name" value="CHIT_BIND_RR_2"/>
    <property type="match status" value="1"/>
</dbReference>
<keyword evidence="5" id="KW-1185">Reference proteome</keyword>
<comment type="caution">
    <text evidence="4">The sequence shown here is derived from an EMBL/GenBank/DDBJ whole genome shotgun (WGS) entry which is preliminary data.</text>
</comment>
<evidence type="ECO:0008006" key="6">
    <source>
        <dbReference type="Google" id="ProtNLM"/>
    </source>
</evidence>
<name>A0A0L0BV37_LUCCU</name>
<feature type="non-terminal residue" evidence="4">
    <location>
        <position position="1"/>
    </location>
</feature>
<proteinExistence type="predicted"/>
<organism evidence="4 5">
    <name type="scientific">Lucilia cuprina</name>
    <name type="common">Green bottle fly</name>
    <name type="synonym">Australian sheep blowfly</name>
    <dbReference type="NCBI Taxonomy" id="7375"/>
    <lineage>
        <taxon>Eukaryota</taxon>
        <taxon>Metazoa</taxon>
        <taxon>Ecdysozoa</taxon>
        <taxon>Arthropoda</taxon>
        <taxon>Hexapoda</taxon>
        <taxon>Insecta</taxon>
        <taxon>Pterygota</taxon>
        <taxon>Neoptera</taxon>
        <taxon>Endopterygota</taxon>
        <taxon>Diptera</taxon>
        <taxon>Brachycera</taxon>
        <taxon>Muscomorpha</taxon>
        <taxon>Oestroidea</taxon>
        <taxon>Calliphoridae</taxon>
        <taxon>Luciliinae</taxon>
        <taxon>Lucilia</taxon>
    </lineage>
</organism>
<feature type="signal peptide" evidence="3">
    <location>
        <begin position="1"/>
        <end position="29"/>
    </location>
</feature>
<feature type="chain" id="PRO_5005535118" description="Cuticle protein 19" evidence="3">
    <location>
        <begin position="30"/>
        <end position="142"/>
    </location>
</feature>
<reference evidence="4 5" key="1">
    <citation type="journal article" date="2015" name="Nat. Commun.">
        <title>Lucilia cuprina genome unlocks parasitic fly biology to underpin future interventions.</title>
        <authorList>
            <person name="Anstead C.A."/>
            <person name="Korhonen P.K."/>
            <person name="Young N.D."/>
            <person name="Hall R.S."/>
            <person name="Jex A.R."/>
            <person name="Murali S.C."/>
            <person name="Hughes D.S."/>
            <person name="Lee S.F."/>
            <person name="Perry T."/>
            <person name="Stroehlein A.J."/>
            <person name="Ansell B.R."/>
            <person name="Breugelmans B."/>
            <person name="Hofmann A."/>
            <person name="Qu J."/>
            <person name="Dugan S."/>
            <person name="Lee S.L."/>
            <person name="Chao H."/>
            <person name="Dinh H."/>
            <person name="Han Y."/>
            <person name="Doddapaneni H.V."/>
            <person name="Worley K.C."/>
            <person name="Muzny D.M."/>
            <person name="Ioannidis P."/>
            <person name="Waterhouse R.M."/>
            <person name="Zdobnov E.M."/>
            <person name="James P.J."/>
            <person name="Bagnall N.H."/>
            <person name="Kotze A.C."/>
            <person name="Gibbs R.A."/>
            <person name="Richards S."/>
            <person name="Batterham P."/>
            <person name="Gasser R.B."/>
        </authorList>
    </citation>
    <scope>NUCLEOTIDE SEQUENCE [LARGE SCALE GENOMIC DNA]</scope>
    <source>
        <strain evidence="4 5">LS</strain>
        <tissue evidence="4">Full body</tissue>
    </source>
</reference>
<dbReference type="OrthoDB" id="6510765at2759"/>
<evidence type="ECO:0000256" key="1">
    <source>
        <dbReference type="ARBA" id="ARBA00022460"/>
    </source>
</evidence>
<dbReference type="InterPro" id="IPR051217">
    <property type="entry name" value="Insect_Cuticle_Struc_Prot"/>
</dbReference>
<dbReference type="PANTHER" id="PTHR12236">
    <property type="entry name" value="STRUCTURAL CONTITUENT OF CUTICLE"/>
    <property type="match status" value="1"/>
</dbReference>
<dbReference type="PANTHER" id="PTHR12236:SF86">
    <property type="entry name" value="CCP84AC-RELATED"/>
    <property type="match status" value="1"/>
</dbReference>